<accession>A0A7R9HPP7</accession>
<protein>
    <submittedName>
        <fullName evidence="1">Uncharacterized protein</fullName>
    </submittedName>
</protein>
<reference evidence="1" key="1">
    <citation type="submission" date="2020-11" db="EMBL/GenBank/DDBJ databases">
        <authorList>
            <person name="Tran Van P."/>
        </authorList>
    </citation>
    <scope>NUCLEOTIDE SEQUENCE</scope>
</reference>
<sequence length="96" mass="10504">MEVSGNFIRHGNFKENCRCSIGILLFQTVQHGFPNKPTALAWDPALRLLALGTATGAIKIFGKPGVEFYGQHSNHDSAVTRLIFLPNEVICGHVLT</sequence>
<dbReference type="SUPFAM" id="SSF50978">
    <property type="entry name" value="WD40 repeat-like"/>
    <property type="match status" value="1"/>
</dbReference>
<dbReference type="InterPro" id="IPR036322">
    <property type="entry name" value="WD40_repeat_dom_sf"/>
</dbReference>
<organism evidence="1">
    <name type="scientific">Timema monikensis</name>
    <dbReference type="NCBI Taxonomy" id="170555"/>
    <lineage>
        <taxon>Eukaryota</taxon>
        <taxon>Metazoa</taxon>
        <taxon>Ecdysozoa</taxon>
        <taxon>Arthropoda</taxon>
        <taxon>Hexapoda</taxon>
        <taxon>Insecta</taxon>
        <taxon>Pterygota</taxon>
        <taxon>Neoptera</taxon>
        <taxon>Polyneoptera</taxon>
        <taxon>Phasmatodea</taxon>
        <taxon>Timematodea</taxon>
        <taxon>Timematoidea</taxon>
        <taxon>Timematidae</taxon>
        <taxon>Timema</taxon>
    </lineage>
</organism>
<dbReference type="PANTHER" id="PTHR10241:SF29">
    <property type="entry name" value="LETHAL(2) GIANT LARVAE PROTEIN"/>
    <property type="match status" value="1"/>
</dbReference>
<dbReference type="GO" id="GO:0006893">
    <property type="term" value="P:Golgi to plasma membrane transport"/>
    <property type="evidence" value="ECO:0007669"/>
    <property type="project" value="TreeGrafter"/>
</dbReference>
<dbReference type="AlphaFoldDB" id="A0A7R9HPP7"/>
<dbReference type="GO" id="GO:0005886">
    <property type="term" value="C:plasma membrane"/>
    <property type="evidence" value="ECO:0007669"/>
    <property type="project" value="TreeGrafter"/>
</dbReference>
<dbReference type="Gene3D" id="2.130.10.10">
    <property type="entry name" value="YVTN repeat-like/Quinoprotein amine dehydrogenase"/>
    <property type="match status" value="1"/>
</dbReference>
<dbReference type="GO" id="GO:0032878">
    <property type="term" value="P:regulation of establishment or maintenance of cell polarity"/>
    <property type="evidence" value="ECO:0007669"/>
    <property type="project" value="TreeGrafter"/>
</dbReference>
<dbReference type="GO" id="GO:0005096">
    <property type="term" value="F:GTPase activator activity"/>
    <property type="evidence" value="ECO:0007669"/>
    <property type="project" value="TreeGrafter"/>
</dbReference>
<gene>
    <name evidence="1" type="ORF">TMSB3V08_LOCUS4770</name>
</gene>
<dbReference type="EMBL" id="OB793595">
    <property type="protein sequence ID" value="CAD7427944.1"/>
    <property type="molecule type" value="Genomic_DNA"/>
</dbReference>
<dbReference type="GO" id="GO:0045159">
    <property type="term" value="F:myosin II binding"/>
    <property type="evidence" value="ECO:0007669"/>
    <property type="project" value="TreeGrafter"/>
</dbReference>
<evidence type="ECO:0000313" key="1">
    <source>
        <dbReference type="EMBL" id="CAD7427944.1"/>
    </source>
</evidence>
<dbReference type="GO" id="GO:0051294">
    <property type="term" value="P:establishment of spindle orientation"/>
    <property type="evidence" value="ECO:0007669"/>
    <property type="project" value="TreeGrafter"/>
</dbReference>
<dbReference type="GO" id="GO:0030864">
    <property type="term" value="C:cortical actin cytoskeleton"/>
    <property type="evidence" value="ECO:0007669"/>
    <property type="project" value="TreeGrafter"/>
</dbReference>
<dbReference type="GO" id="GO:0019905">
    <property type="term" value="F:syntaxin binding"/>
    <property type="evidence" value="ECO:0007669"/>
    <property type="project" value="TreeGrafter"/>
</dbReference>
<dbReference type="GO" id="GO:0030866">
    <property type="term" value="P:cortical actin cytoskeleton organization"/>
    <property type="evidence" value="ECO:0007669"/>
    <property type="project" value="TreeGrafter"/>
</dbReference>
<dbReference type="InterPro" id="IPR015943">
    <property type="entry name" value="WD40/YVTN_repeat-like_dom_sf"/>
</dbReference>
<dbReference type="PANTHER" id="PTHR10241">
    <property type="entry name" value="LETHAL 2 GIANT LARVAE PROTEIN"/>
    <property type="match status" value="1"/>
</dbReference>
<name>A0A7R9HPP7_9NEOP</name>
<proteinExistence type="predicted"/>
<dbReference type="GO" id="GO:0008593">
    <property type="term" value="P:regulation of Notch signaling pathway"/>
    <property type="evidence" value="ECO:0007669"/>
    <property type="project" value="TreeGrafter"/>
</dbReference>